<dbReference type="EMBL" id="LIAW01000108">
    <property type="protein sequence ID" value="KRO32412.1"/>
    <property type="molecule type" value="Genomic_DNA"/>
</dbReference>
<name>A0A0R2P387_9ACTN</name>
<keyword evidence="1" id="KW-0472">Membrane</keyword>
<evidence type="ECO:0000313" key="2">
    <source>
        <dbReference type="EMBL" id="KRO32412.1"/>
    </source>
</evidence>
<protein>
    <submittedName>
        <fullName evidence="2">Uncharacterized protein</fullName>
    </submittedName>
</protein>
<organism evidence="2 3">
    <name type="scientific">Actinobacteria bacterium BACL2 MAG-121001-bin67</name>
    <dbReference type="NCBI Taxonomy" id="1655572"/>
    <lineage>
        <taxon>Bacteria</taxon>
        <taxon>Bacillati</taxon>
        <taxon>Actinomycetota</taxon>
        <taxon>Actinomycetes</taxon>
        <taxon>Actinomycetes incertae sedis</taxon>
        <taxon>ac1 cluster</taxon>
    </lineage>
</organism>
<comment type="caution">
    <text evidence="2">The sequence shown here is derived from an EMBL/GenBank/DDBJ whole genome shotgun (WGS) entry which is preliminary data.</text>
</comment>
<feature type="transmembrane region" description="Helical" evidence="1">
    <location>
        <begin position="81"/>
        <end position="102"/>
    </location>
</feature>
<dbReference type="AlphaFoldDB" id="A0A0R2P387"/>
<accession>A0A0R2P387</accession>
<keyword evidence="1" id="KW-0812">Transmembrane</keyword>
<reference evidence="2 3" key="1">
    <citation type="submission" date="2015-10" db="EMBL/GenBank/DDBJ databases">
        <title>Metagenome-Assembled Genomes uncover a global brackish microbiome.</title>
        <authorList>
            <person name="Hugerth L.W."/>
            <person name="Larsson J."/>
            <person name="Alneberg J."/>
            <person name="Lindh M.V."/>
            <person name="Legrand C."/>
            <person name="Pinhassi J."/>
            <person name="Andersson A.F."/>
        </authorList>
    </citation>
    <scope>NUCLEOTIDE SEQUENCE [LARGE SCALE GENOMIC DNA]</scope>
    <source>
        <strain evidence="2">BACL2 MAG-121001-bin67</strain>
    </source>
</reference>
<proteinExistence type="predicted"/>
<gene>
    <name evidence="2" type="ORF">ABR64_03435</name>
</gene>
<evidence type="ECO:0000256" key="1">
    <source>
        <dbReference type="SAM" id="Phobius"/>
    </source>
</evidence>
<keyword evidence="1" id="KW-1133">Transmembrane helix</keyword>
<feature type="transmembrane region" description="Helical" evidence="1">
    <location>
        <begin position="49"/>
        <end position="69"/>
    </location>
</feature>
<evidence type="ECO:0000313" key="3">
    <source>
        <dbReference type="Proteomes" id="UP000053349"/>
    </source>
</evidence>
<feature type="transmembrane region" description="Helical" evidence="1">
    <location>
        <begin position="108"/>
        <end position="125"/>
    </location>
</feature>
<dbReference type="Proteomes" id="UP000053349">
    <property type="component" value="Unassembled WGS sequence"/>
</dbReference>
<sequence length="132" mass="14567">MLARRLALTLRMGAIVFALSALALVATPEFFLEFLKIAKEQSSYSEEIIWAMRMIGVCLLIASVMMPLVAAFAPERALRQVGVLMVGICSLLTLLTFLTPAPWGIGKVAYLLVGAFFTLAYIYGLRGRRRHS</sequence>